<keyword evidence="1" id="KW-1133">Transmembrane helix</keyword>
<keyword evidence="1" id="KW-0472">Membrane</keyword>
<evidence type="ECO:0000313" key="2">
    <source>
        <dbReference type="EMBL" id="VAW02101.1"/>
    </source>
</evidence>
<feature type="transmembrane region" description="Helical" evidence="1">
    <location>
        <begin position="7"/>
        <end position="28"/>
    </location>
</feature>
<protein>
    <submittedName>
        <fullName evidence="2">Uncharacterized protein</fullName>
    </submittedName>
</protein>
<gene>
    <name evidence="2" type="ORF">MNBD_ACTINO02-3307</name>
</gene>
<organism evidence="2">
    <name type="scientific">hydrothermal vent metagenome</name>
    <dbReference type="NCBI Taxonomy" id="652676"/>
    <lineage>
        <taxon>unclassified sequences</taxon>
        <taxon>metagenomes</taxon>
        <taxon>ecological metagenomes</taxon>
    </lineage>
</organism>
<evidence type="ECO:0000256" key="1">
    <source>
        <dbReference type="SAM" id="Phobius"/>
    </source>
</evidence>
<dbReference type="EMBL" id="UOEK01000227">
    <property type="protein sequence ID" value="VAW02101.1"/>
    <property type="molecule type" value="Genomic_DNA"/>
</dbReference>
<dbReference type="AlphaFoldDB" id="A0A3B0S7I1"/>
<keyword evidence="1" id="KW-0812">Transmembrane</keyword>
<reference evidence="2" key="1">
    <citation type="submission" date="2018-06" db="EMBL/GenBank/DDBJ databases">
        <authorList>
            <person name="Zhirakovskaya E."/>
        </authorList>
    </citation>
    <scope>NUCLEOTIDE SEQUENCE</scope>
</reference>
<sequence>MSALKLFAVAVALFVGYRVVMLAIFGASLEFEPNGVFYGNKTNDLVGYGMWLAAGILISPTIAFWAFRSLRKRIAIAGAIALAVGLAAYVRYVTQLSDLT</sequence>
<feature type="transmembrane region" description="Helical" evidence="1">
    <location>
        <begin position="74"/>
        <end position="92"/>
    </location>
</feature>
<name>A0A3B0S7I1_9ZZZZ</name>
<feature type="transmembrane region" description="Helical" evidence="1">
    <location>
        <begin position="48"/>
        <end position="67"/>
    </location>
</feature>
<proteinExistence type="predicted"/>
<accession>A0A3B0S7I1</accession>